<keyword evidence="4" id="KW-1185">Reference proteome</keyword>
<accession>A0A7I8VAM8</accession>
<feature type="region of interest" description="Disordered" evidence="2">
    <location>
        <begin position="37"/>
        <end position="67"/>
    </location>
</feature>
<sequence>MDNGKDFRSTHEKNMQLYRDNLDLLRRLDIDMSYNKSMSANSRPVTSKARKSAKSSERKKRESPKNLETVATNFLERTDRIENENVTLRQDNERLLSSMNKIIEENKSNDDELHRLKSENAELIEKCEELKEDNQALKIQLNDSSNSKSDRVTNLEESHDELQLEIERLQNQLSKEQSENESLTQKIRETMKSNKQELIRKEEEIENLKRDKRRLNEKVGDLQEEIDNYHSDSKKSSNELQEELEGLRMDLKEGVQKLKTLKGDYNNLEEKYERLKGERSKDFMAEFETDERIQDLEKELRISNQKYKDLNEDYESMKDKYKNLKTKKEKSASAEIEISSAKENYQRVLEEKQNVIIKLEELKDEKIKLNSDYEKLKLLNDEGKRQLEALEASTLNLTNSLSVKNRQISDLRKELEMSQSDIQQSRNERISLDSLQSQLEDIQSAHRKLIDDNRRLKNELNQKKMLHVQSSNVGSDFERELQSTRAKLKKADNRIIELESWLDEIYSTDVLTNRTSPSSLPSLTSRGKEPMILENGFRRYYSLGGKEGYRYRFIKSKRTTDLTSK</sequence>
<dbReference type="EMBL" id="CAJFCJ010000003">
    <property type="protein sequence ID" value="CAD5113303.1"/>
    <property type="molecule type" value="Genomic_DNA"/>
</dbReference>
<dbReference type="Proteomes" id="UP000549394">
    <property type="component" value="Unassembled WGS sequence"/>
</dbReference>
<dbReference type="Gene3D" id="1.10.287.1490">
    <property type="match status" value="1"/>
</dbReference>
<evidence type="ECO:0000256" key="2">
    <source>
        <dbReference type="SAM" id="MobiDB-lite"/>
    </source>
</evidence>
<dbReference type="OrthoDB" id="10015001at2759"/>
<evidence type="ECO:0000313" key="4">
    <source>
        <dbReference type="Proteomes" id="UP000549394"/>
    </source>
</evidence>
<organism evidence="3 4">
    <name type="scientific">Dimorphilus gyrociliatus</name>
    <dbReference type="NCBI Taxonomy" id="2664684"/>
    <lineage>
        <taxon>Eukaryota</taxon>
        <taxon>Metazoa</taxon>
        <taxon>Spiralia</taxon>
        <taxon>Lophotrochozoa</taxon>
        <taxon>Annelida</taxon>
        <taxon>Polychaeta</taxon>
        <taxon>Polychaeta incertae sedis</taxon>
        <taxon>Dinophilidae</taxon>
        <taxon>Dimorphilus</taxon>
    </lineage>
</organism>
<proteinExistence type="predicted"/>
<reference evidence="3 4" key="1">
    <citation type="submission" date="2020-08" db="EMBL/GenBank/DDBJ databases">
        <authorList>
            <person name="Hejnol A."/>
        </authorList>
    </citation>
    <scope>NUCLEOTIDE SEQUENCE [LARGE SCALE GENOMIC DNA]</scope>
</reference>
<gene>
    <name evidence="3" type="ORF">DGYR_LOCUS2321</name>
</gene>
<dbReference type="AlphaFoldDB" id="A0A7I8VAM8"/>
<feature type="compositionally biased region" description="Basic and acidic residues" evidence="2">
    <location>
        <begin position="54"/>
        <end position="65"/>
    </location>
</feature>
<name>A0A7I8VAM8_9ANNE</name>
<protein>
    <submittedName>
        <fullName evidence="3">Uncharacterized protein</fullName>
    </submittedName>
</protein>
<feature type="coiled-coil region" evidence="1">
    <location>
        <begin position="99"/>
        <end position="494"/>
    </location>
</feature>
<comment type="caution">
    <text evidence="3">The sequence shown here is derived from an EMBL/GenBank/DDBJ whole genome shotgun (WGS) entry which is preliminary data.</text>
</comment>
<evidence type="ECO:0000313" key="3">
    <source>
        <dbReference type="EMBL" id="CAD5113303.1"/>
    </source>
</evidence>
<evidence type="ECO:0000256" key="1">
    <source>
        <dbReference type="SAM" id="Coils"/>
    </source>
</evidence>
<keyword evidence="1" id="KW-0175">Coiled coil</keyword>